<evidence type="ECO:0000256" key="1">
    <source>
        <dbReference type="SAM" id="MobiDB-lite"/>
    </source>
</evidence>
<accession>A1WHI2</accession>
<proteinExistence type="predicted"/>
<name>A1WHI2_VEREI</name>
<gene>
    <name evidence="2" type="ordered locus">Veis_1322</name>
</gene>
<dbReference type="AlphaFoldDB" id="A1WHI2"/>
<protein>
    <recommendedName>
        <fullName evidence="4">Transmembrane protein</fullName>
    </recommendedName>
</protein>
<sequence>MADLPSNPPSTPAIDWKEQIRGKQSSSTAHQESAVDDGASLDGEDAPPSGKFPDELRDEKIADMRANRQLREKFANKAYRLAVGCLGCWGVLLAAQGFVKACFGIELWTEKVIIAVTTGVTVSVLAAFLGVIRGLFPHRERQK</sequence>
<keyword evidence="3" id="KW-1185">Reference proteome</keyword>
<dbReference type="STRING" id="391735.Veis_1322"/>
<dbReference type="EMBL" id="CP000542">
    <property type="protein sequence ID" value="ABM57089.1"/>
    <property type="molecule type" value="Genomic_DNA"/>
</dbReference>
<evidence type="ECO:0000313" key="2">
    <source>
        <dbReference type="EMBL" id="ABM57089.1"/>
    </source>
</evidence>
<feature type="compositionally biased region" description="Pro residues" evidence="1">
    <location>
        <begin position="1"/>
        <end position="11"/>
    </location>
</feature>
<dbReference type="OrthoDB" id="6932881at2"/>
<dbReference type="HOGENOM" id="CLU_1805375_0_0_4"/>
<dbReference type="GeneID" id="76463315"/>
<reference evidence="3" key="1">
    <citation type="submission" date="2006-12" db="EMBL/GenBank/DDBJ databases">
        <title>Complete sequence of chromosome 1 of Verminephrobacter eiseniae EF01-2.</title>
        <authorList>
            <person name="Copeland A."/>
            <person name="Lucas S."/>
            <person name="Lapidus A."/>
            <person name="Barry K."/>
            <person name="Detter J.C."/>
            <person name="Glavina del Rio T."/>
            <person name="Dalin E."/>
            <person name="Tice H."/>
            <person name="Pitluck S."/>
            <person name="Chertkov O."/>
            <person name="Brettin T."/>
            <person name="Bruce D."/>
            <person name="Han C."/>
            <person name="Tapia R."/>
            <person name="Gilna P."/>
            <person name="Schmutz J."/>
            <person name="Larimer F."/>
            <person name="Land M."/>
            <person name="Hauser L."/>
            <person name="Kyrpides N."/>
            <person name="Kim E."/>
            <person name="Stahl D."/>
            <person name="Richardson P."/>
        </authorList>
    </citation>
    <scope>NUCLEOTIDE SEQUENCE [LARGE SCALE GENOMIC DNA]</scope>
    <source>
        <strain evidence="3">EF01-2</strain>
    </source>
</reference>
<dbReference type="KEGG" id="vei:Veis_1322"/>
<evidence type="ECO:0000313" key="3">
    <source>
        <dbReference type="Proteomes" id="UP000000374"/>
    </source>
</evidence>
<dbReference type="Proteomes" id="UP000000374">
    <property type="component" value="Chromosome"/>
</dbReference>
<dbReference type="eggNOG" id="ENOG5032XCH">
    <property type="taxonomic scope" value="Bacteria"/>
</dbReference>
<organism evidence="2 3">
    <name type="scientific">Verminephrobacter eiseniae (strain EF01-2)</name>
    <dbReference type="NCBI Taxonomy" id="391735"/>
    <lineage>
        <taxon>Bacteria</taxon>
        <taxon>Pseudomonadati</taxon>
        <taxon>Pseudomonadota</taxon>
        <taxon>Betaproteobacteria</taxon>
        <taxon>Burkholderiales</taxon>
        <taxon>Comamonadaceae</taxon>
        <taxon>Verminephrobacter</taxon>
    </lineage>
</organism>
<feature type="region of interest" description="Disordered" evidence="1">
    <location>
        <begin position="1"/>
        <end position="58"/>
    </location>
</feature>
<evidence type="ECO:0008006" key="4">
    <source>
        <dbReference type="Google" id="ProtNLM"/>
    </source>
</evidence>
<dbReference type="RefSeq" id="WP_011809099.1">
    <property type="nucleotide sequence ID" value="NC_008786.1"/>
</dbReference>
<feature type="compositionally biased region" description="Polar residues" evidence="1">
    <location>
        <begin position="22"/>
        <end position="31"/>
    </location>
</feature>